<proteinExistence type="predicted"/>
<reference evidence="1" key="1">
    <citation type="submission" date="2018-02" db="EMBL/GenBank/DDBJ databases">
        <title>Rhizophora mucronata_Transcriptome.</title>
        <authorList>
            <person name="Meera S.P."/>
            <person name="Sreeshan A."/>
            <person name="Augustine A."/>
        </authorList>
    </citation>
    <scope>NUCLEOTIDE SEQUENCE</scope>
    <source>
        <tissue evidence="1">Leaf</tissue>
    </source>
</reference>
<evidence type="ECO:0000313" key="1">
    <source>
        <dbReference type="EMBL" id="MBX67241.1"/>
    </source>
</evidence>
<organism evidence="1">
    <name type="scientific">Rhizophora mucronata</name>
    <name type="common">Asiatic mangrove</name>
    <dbReference type="NCBI Taxonomy" id="61149"/>
    <lineage>
        <taxon>Eukaryota</taxon>
        <taxon>Viridiplantae</taxon>
        <taxon>Streptophyta</taxon>
        <taxon>Embryophyta</taxon>
        <taxon>Tracheophyta</taxon>
        <taxon>Spermatophyta</taxon>
        <taxon>Magnoliopsida</taxon>
        <taxon>eudicotyledons</taxon>
        <taxon>Gunneridae</taxon>
        <taxon>Pentapetalae</taxon>
        <taxon>rosids</taxon>
        <taxon>fabids</taxon>
        <taxon>Malpighiales</taxon>
        <taxon>Rhizophoraceae</taxon>
        <taxon>Rhizophora</taxon>
    </lineage>
</organism>
<sequence>MHYKMFLLCRDEFDLFAS</sequence>
<protein>
    <submittedName>
        <fullName evidence="1">Uncharacterized protein</fullName>
    </submittedName>
</protein>
<dbReference type="EMBL" id="GGEC01086757">
    <property type="protein sequence ID" value="MBX67241.1"/>
    <property type="molecule type" value="Transcribed_RNA"/>
</dbReference>
<accession>A0A2P2QJU6</accession>
<dbReference type="AlphaFoldDB" id="A0A2P2QJU6"/>
<name>A0A2P2QJU6_RHIMU</name>